<sequence>MAGGFKPRDWQDRFVRKYQTILKKNFLVEACTAAGKTAGAIHAFVSLQGVLDWRFLVVVVPTEHLKRQYAKDARNLFGLNLCYSGTQKRLGRLPTPKELLLTRYHGLVISYQWLTKPGNAKWLADALSQDVAGKVFLILDEVHHASSALAYGQGCETAFPDMVISHRLMTSGTPFRSDNNRILGNWLTYEKVEENTYRCVPDFRYTLADALSDGIIPPFAFVTMEGKFDYIRGRAVYQGKTFTNATNEQELKDALNTAIHVNGDWVKEAILWAYRRMLRDRAKGLPECATYVRVPTIPAAWQMKERIRILTNEDALVIVSGDDDPNFNNSLLSGKEPSELIEKFAAETGSSAQSWIIGVGMLGEGVSIKRLKYRIHATNNCAALSFRQDLGRLLRLFPEDEPESVETLIPAHPTLKDLALEVMDEVAHIVQETENDMEQDPDRADDEADRNSSGQITLSTFTPISSTGELGSQIVDGEEVLSEYAIIAEWAIENKPIWQQWSKTPAHLAQLLMGEQALFDLLRQEYQASGNQVSNSQTISSVSIPPGFPPEYANLLNDDKASFASKEVNKKVFYLATLLFPNSTDEERQETLKQIHTQAKKTNNLSLDGFISHEGWEKIYLWLCDRIAHTKKMKEKGSKNS</sequence>
<feature type="compositionally biased region" description="Polar residues" evidence="1">
    <location>
        <begin position="451"/>
        <end position="464"/>
    </location>
</feature>
<dbReference type="InterPro" id="IPR014001">
    <property type="entry name" value="Helicase_ATP-bd"/>
</dbReference>
<dbReference type="InterPro" id="IPR050742">
    <property type="entry name" value="Helicase_Restrict-Modif_Enz"/>
</dbReference>
<reference evidence="3 4" key="1">
    <citation type="journal article" date="2020" name="ISME J.">
        <title>Comparative genomics reveals insights into cyanobacterial evolution and habitat adaptation.</title>
        <authorList>
            <person name="Chen M.Y."/>
            <person name="Teng W.K."/>
            <person name="Zhao L."/>
            <person name="Hu C.X."/>
            <person name="Zhou Y.K."/>
            <person name="Han B.P."/>
            <person name="Song L.R."/>
            <person name="Shu W.S."/>
        </authorList>
    </citation>
    <scope>NUCLEOTIDE SEQUENCE [LARGE SCALE GENOMIC DNA]</scope>
    <source>
        <strain evidence="3 4">FACHB-260</strain>
    </source>
</reference>
<evidence type="ECO:0000313" key="4">
    <source>
        <dbReference type="Proteomes" id="UP000607281"/>
    </source>
</evidence>
<dbReference type="InterPro" id="IPR027417">
    <property type="entry name" value="P-loop_NTPase"/>
</dbReference>
<evidence type="ECO:0000313" key="3">
    <source>
        <dbReference type="EMBL" id="MBD2345542.1"/>
    </source>
</evidence>
<dbReference type="PANTHER" id="PTHR47396">
    <property type="entry name" value="TYPE I RESTRICTION ENZYME ECOKI R PROTEIN"/>
    <property type="match status" value="1"/>
</dbReference>
<dbReference type="PANTHER" id="PTHR47396:SF1">
    <property type="entry name" value="ATP-DEPENDENT HELICASE IRC3-RELATED"/>
    <property type="match status" value="1"/>
</dbReference>
<keyword evidence="4" id="KW-1185">Reference proteome</keyword>
<dbReference type="EMBL" id="JACJRF010000026">
    <property type="protein sequence ID" value="MBD2345542.1"/>
    <property type="molecule type" value="Genomic_DNA"/>
</dbReference>
<feature type="region of interest" description="Disordered" evidence="1">
    <location>
        <begin position="432"/>
        <end position="464"/>
    </location>
</feature>
<accession>A0ABR8CQR0</accession>
<organism evidence="3 4">
    <name type="scientific">Anabaena subtropica FACHB-260</name>
    <dbReference type="NCBI Taxonomy" id="2692884"/>
    <lineage>
        <taxon>Bacteria</taxon>
        <taxon>Bacillati</taxon>
        <taxon>Cyanobacteriota</taxon>
        <taxon>Cyanophyceae</taxon>
        <taxon>Nostocales</taxon>
        <taxon>Nostocaceae</taxon>
        <taxon>Anabaena</taxon>
    </lineage>
</organism>
<evidence type="ECO:0000256" key="1">
    <source>
        <dbReference type="SAM" id="MobiDB-lite"/>
    </source>
</evidence>
<keyword evidence="3" id="KW-0378">Hydrolase</keyword>
<dbReference type="Gene3D" id="3.40.50.300">
    <property type="entry name" value="P-loop containing nucleotide triphosphate hydrolases"/>
    <property type="match status" value="2"/>
</dbReference>
<feature type="compositionally biased region" description="Acidic residues" evidence="1">
    <location>
        <begin position="433"/>
        <end position="448"/>
    </location>
</feature>
<protein>
    <submittedName>
        <fullName evidence="3">DEAD/DEAH box helicase family protein</fullName>
    </submittedName>
</protein>
<comment type="caution">
    <text evidence="3">The sequence shown here is derived from an EMBL/GenBank/DDBJ whole genome shotgun (WGS) entry which is preliminary data.</text>
</comment>
<gene>
    <name evidence="3" type="ORF">H6G18_15495</name>
</gene>
<keyword evidence="3" id="KW-0547">Nucleotide-binding</keyword>
<dbReference type="SUPFAM" id="SSF52540">
    <property type="entry name" value="P-loop containing nucleoside triphosphate hydrolases"/>
    <property type="match status" value="2"/>
</dbReference>
<dbReference type="Proteomes" id="UP000607281">
    <property type="component" value="Unassembled WGS sequence"/>
</dbReference>
<keyword evidence="3" id="KW-0067">ATP-binding</keyword>
<dbReference type="GO" id="GO:0004386">
    <property type="term" value="F:helicase activity"/>
    <property type="evidence" value="ECO:0007669"/>
    <property type="project" value="UniProtKB-KW"/>
</dbReference>
<keyword evidence="3" id="KW-0347">Helicase</keyword>
<dbReference type="Pfam" id="PF00270">
    <property type="entry name" value="DEAD"/>
    <property type="match status" value="1"/>
</dbReference>
<evidence type="ECO:0000259" key="2">
    <source>
        <dbReference type="PROSITE" id="PS51192"/>
    </source>
</evidence>
<dbReference type="InterPro" id="IPR011545">
    <property type="entry name" value="DEAD/DEAH_box_helicase_dom"/>
</dbReference>
<dbReference type="PROSITE" id="PS51192">
    <property type="entry name" value="HELICASE_ATP_BIND_1"/>
    <property type="match status" value="1"/>
</dbReference>
<proteinExistence type="predicted"/>
<feature type="domain" description="Helicase ATP-binding" evidence="2">
    <location>
        <begin position="17"/>
        <end position="192"/>
    </location>
</feature>
<dbReference type="RefSeq" id="WP_190407976.1">
    <property type="nucleotide sequence ID" value="NZ_JACJRF010000026.1"/>
</dbReference>
<name>A0ABR8CQR0_9NOST</name>
<dbReference type="SMART" id="SM00487">
    <property type="entry name" value="DEXDc"/>
    <property type="match status" value="1"/>
</dbReference>